<sequence>MEKVRDFSEDEFGHFLTNELSQLTDVTLVLLKGHLFTEFAINCYLESLSQTKKSNFFKENFTYATKLKMLVHFGNFENEGTLILEATRIINKLRNGIAHSLNVNEQLIQEFFANLDKALPPNNGNFRNEKLDIPLRLTSGIAIICGIIFGRYLEIRDGKN</sequence>
<keyword evidence="1" id="KW-1133">Transmembrane helix</keyword>
<keyword evidence="3" id="KW-1185">Reference proteome</keyword>
<feature type="transmembrane region" description="Helical" evidence="1">
    <location>
        <begin position="133"/>
        <end position="153"/>
    </location>
</feature>
<evidence type="ECO:0000256" key="1">
    <source>
        <dbReference type="SAM" id="Phobius"/>
    </source>
</evidence>
<accession>A0A9X1R2V2</accession>
<proteinExistence type="predicted"/>
<dbReference type="EMBL" id="JAIRBB010000021">
    <property type="protein sequence ID" value="MCG2432125.1"/>
    <property type="molecule type" value="Genomic_DNA"/>
</dbReference>
<evidence type="ECO:0000313" key="3">
    <source>
        <dbReference type="Proteomes" id="UP001139462"/>
    </source>
</evidence>
<reference evidence="2" key="1">
    <citation type="submission" date="2021-09" db="EMBL/GenBank/DDBJ databases">
        <title>Genome of Aequorivita sp. strain F64183.</title>
        <authorList>
            <person name="Wang Y."/>
        </authorList>
    </citation>
    <scope>NUCLEOTIDE SEQUENCE</scope>
    <source>
        <strain evidence="2">F64183</strain>
    </source>
</reference>
<name>A0A9X1R2V2_9FLAO</name>
<keyword evidence="1" id="KW-0472">Membrane</keyword>
<gene>
    <name evidence="2" type="ORF">K8344_13440</name>
</gene>
<comment type="caution">
    <text evidence="2">The sequence shown here is derived from an EMBL/GenBank/DDBJ whole genome shotgun (WGS) entry which is preliminary data.</text>
</comment>
<dbReference type="RefSeq" id="WP_237609193.1">
    <property type="nucleotide sequence ID" value="NZ_JAIRBB010000021.1"/>
</dbReference>
<keyword evidence="1" id="KW-0812">Transmembrane</keyword>
<evidence type="ECO:0000313" key="2">
    <source>
        <dbReference type="EMBL" id="MCG2432125.1"/>
    </source>
</evidence>
<dbReference type="AlphaFoldDB" id="A0A9X1R2V2"/>
<organism evidence="2 3">
    <name type="scientific">Aequorivita xiaoshiensis</name>
    <dbReference type="NCBI Taxonomy" id="2874476"/>
    <lineage>
        <taxon>Bacteria</taxon>
        <taxon>Pseudomonadati</taxon>
        <taxon>Bacteroidota</taxon>
        <taxon>Flavobacteriia</taxon>
        <taxon>Flavobacteriales</taxon>
        <taxon>Flavobacteriaceae</taxon>
        <taxon>Aequorivita</taxon>
    </lineage>
</organism>
<dbReference type="Proteomes" id="UP001139462">
    <property type="component" value="Unassembled WGS sequence"/>
</dbReference>
<protein>
    <submittedName>
        <fullName evidence="2">Uncharacterized protein</fullName>
    </submittedName>
</protein>